<proteinExistence type="predicted"/>
<dbReference type="AlphaFoldDB" id="A0AAV0RIY3"/>
<evidence type="ECO:0008006" key="5">
    <source>
        <dbReference type="Google" id="ProtNLM"/>
    </source>
</evidence>
<gene>
    <name evidence="3" type="ORF">LITE_LOCUS48264</name>
</gene>
<evidence type="ECO:0000313" key="4">
    <source>
        <dbReference type="Proteomes" id="UP001154282"/>
    </source>
</evidence>
<organism evidence="3 4">
    <name type="scientific">Linum tenue</name>
    <dbReference type="NCBI Taxonomy" id="586396"/>
    <lineage>
        <taxon>Eukaryota</taxon>
        <taxon>Viridiplantae</taxon>
        <taxon>Streptophyta</taxon>
        <taxon>Embryophyta</taxon>
        <taxon>Tracheophyta</taxon>
        <taxon>Spermatophyta</taxon>
        <taxon>Magnoliopsida</taxon>
        <taxon>eudicotyledons</taxon>
        <taxon>Gunneridae</taxon>
        <taxon>Pentapetalae</taxon>
        <taxon>rosids</taxon>
        <taxon>fabids</taxon>
        <taxon>Malpighiales</taxon>
        <taxon>Linaceae</taxon>
        <taxon>Linum</taxon>
    </lineage>
</organism>
<comment type="caution">
    <text evidence="3">The sequence shown here is derived from an EMBL/GenBank/DDBJ whole genome shotgun (WGS) entry which is preliminary data.</text>
</comment>
<evidence type="ECO:0000256" key="2">
    <source>
        <dbReference type="SAM" id="Phobius"/>
    </source>
</evidence>
<evidence type="ECO:0000256" key="1">
    <source>
        <dbReference type="SAM" id="MobiDB-lite"/>
    </source>
</evidence>
<dbReference type="InterPro" id="IPR013083">
    <property type="entry name" value="Znf_RING/FYVE/PHD"/>
</dbReference>
<name>A0AAV0RIY3_9ROSI</name>
<keyword evidence="4" id="KW-1185">Reference proteome</keyword>
<feature type="region of interest" description="Disordered" evidence="1">
    <location>
        <begin position="20"/>
        <end position="64"/>
    </location>
</feature>
<dbReference type="PANTHER" id="PTHR22894:SF4">
    <property type="entry name" value="E3 UBIQUITIN-PROTEIN LIGASE RNF170-LIKE ISOFORM X1"/>
    <property type="match status" value="1"/>
</dbReference>
<dbReference type="InterPro" id="IPR038896">
    <property type="entry name" value="RNF170"/>
</dbReference>
<feature type="transmembrane region" description="Helical" evidence="2">
    <location>
        <begin position="197"/>
        <end position="216"/>
    </location>
</feature>
<feature type="compositionally biased region" description="Gly residues" evidence="1">
    <location>
        <begin position="23"/>
        <end position="41"/>
    </location>
</feature>
<reference evidence="3" key="1">
    <citation type="submission" date="2022-08" db="EMBL/GenBank/DDBJ databases">
        <authorList>
            <person name="Gutierrez-Valencia J."/>
        </authorList>
    </citation>
    <scope>NUCLEOTIDE SEQUENCE</scope>
</reference>
<protein>
    <recommendedName>
        <fullName evidence="5">RING-type domain-containing protein</fullName>
    </recommendedName>
</protein>
<keyword evidence="2" id="KW-0472">Membrane</keyword>
<dbReference type="EMBL" id="CAMGYJ010000011">
    <property type="protein sequence ID" value="CAI0557206.1"/>
    <property type="molecule type" value="Genomic_DNA"/>
</dbReference>
<dbReference type="Gene3D" id="3.30.40.10">
    <property type="entry name" value="Zinc/RING finger domain, C3HC4 (zinc finger)"/>
    <property type="match status" value="1"/>
</dbReference>
<dbReference type="Proteomes" id="UP001154282">
    <property type="component" value="Unassembled WGS sequence"/>
</dbReference>
<accession>A0AAV0RIY3</accession>
<dbReference type="GO" id="GO:0061630">
    <property type="term" value="F:ubiquitin protein ligase activity"/>
    <property type="evidence" value="ECO:0007669"/>
    <property type="project" value="InterPro"/>
</dbReference>
<sequence>MATGSAQDQADTALLHGNVAVPGGEGGGGGTRIAVEAGGGGRETKADDFVRNPSDGGGGGRTAASAAGPPVDDCCPICFGDFSVACKANCGHWYCGFICYMGLSFFEGGCILQFWNYSAAARPCKCPMCSSSITKLTPEASLLNQPEQGVKEVLRDVERYNRLYVGGARGLVQKVRESPLFFKRIVMRMMDPDRPEYFLQEARLLAMIMSIVYAFSPFDFIPTGGAGVVRLFDHAAIIIVLGLRLIGLYRRRRLHQRVRHMAAAQPLGE</sequence>
<dbReference type="PANTHER" id="PTHR22894">
    <property type="entry name" value="RING-TYPE DOMAIN-CONTAINING PROTEIN"/>
    <property type="match status" value="1"/>
</dbReference>
<feature type="transmembrane region" description="Helical" evidence="2">
    <location>
        <begin position="228"/>
        <end position="249"/>
    </location>
</feature>
<keyword evidence="2" id="KW-1133">Transmembrane helix</keyword>
<dbReference type="SUPFAM" id="SSF57850">
    <property type="entry name" value="RING/U-box"/>
    <property type="match status" value="1"/>
</dbReference>
<keyword evidence="2" id="KW-0812">Transmembrane</keyword>
<evidence type="ECO:0000313" key="3">
    <source>
        <dbReference type="EMBL" id="CAI0557206.1"/>
    </source>
</evidence>